<evidence type="ECO:0000256" key="4">
    <source>
        <dbReference type="ARBA" id="ARBA00022729"/>
    </source>
</evidence>
<accession>A0A9X1LXU9</accession>
<dbReference type="Gene3D" id="3.40.190.10">
    <property type="entry name" value="Periplasmic binding protein-like II"/>
    <property type="match status" value="1"/>
</dbReference>
<keyword evidence="3" id="KW-0813">Transport</keyword>
<dbReference type="CDD" id="cd08496">
    <property type="entry name" value="PBP2_NikA_DppA_OppA_like_9"/>
    <property type="match status" value="1"/>
</dbReference>
<dbReference type="Pfam" id="PF00496">
    <property type="entry name" value="SBP_bac_5"/>
    <property type="match status" value="1"/>
</dbReference>
<dbReference type="SUPFAM" id="SSF53850">
    <property type="entry name" value="Periplasmic binding protein-like II"/>
    <property type="match status" value="1"/>
</dbReference>
<reference evidence="7" key="1">
    <citation type="submission" date="2021-04" db="EMBL/GenBank/DDBJ databases">
        <title>Microbacterium tenobrionis sp. nov. and Microbacterium allomyrinae sp. nov., isolated from larvae of Tenobrio molitor and Allomyrina dichotoma, respectively.</title>
        <authorList>
            <person name="Lee S.D."/>
        </authorList>
    </citation>
    <scope>NUCLEOTIDE SEQUENCE</scope>
    <source>
        <strain evidence="7">BWT-G7</strain>
    </source>
</reference>
<comment type="caution">
    <text evidence="7">The sequence shown here is derived from an EMBL/GenBank/DDBJ whole genome shotgun (WGS) entry which is preliminary data.</text>
</comment>
<feature type="chain" id="PRO_5040979341" evidence="5">
    <location>
        <begin position="43"/>
        <end position="524"/>
    </location>
</feature>
<evidence type="ECO:0000256" key="2">
    <source>
        <dbReference type="ARBA" id="ARBA00005695"/>
    </source>
</evidence>
<dbReference type="GO" id="GO:1904680">
    <property type="term" value="F:peptide transmembrane transporter activity"/>
    <property type="evidence" value="ECO:0007669"/>
    <property type="project" value="TreeGrafter"/>
</dbReference>
<dbReference type="GO" id="GO:0015833">
    <property type="term" value="P:peptide transport"/>
    <property type="evidence" value="ECO:0007669"/>
    <property type="project" value="TreeGrafter"/>
</dbReference>
<protein>
    <submittedName>
        <fullName evidence="7">Peptide ABC transporter permease</fullName>
    </submittedName>
</protein>
<comment type="subcellular location">
    <subcellularLocation>
        <location evidence="1">Cell envelope</location>
    </subcellularLocation>
</comment>
<evidence type="ECO:0000256" key="1">
    <source>
        <dbReference type="ARBA" id="ARBA00004196"/>
    </source>
</evidence>
<keyword evidence="8" id="KW-1185">Reference proteome</keyword>
<name>A0A9X1LXU9_9MICO</name>
<dbReference type="Gene3D" id="3.10.105.10">
    <property type="entry name" value="Dipeptide-binding Protein, Domain 3"/>
    <property type="match status" value="1"/>
</dbReference>
<evidence type="ECO:0000256" key="5">
    <source>
        <dbReference type="SAM" id="SignalP"/>
    </source>
</evidence>
<dbReference type="AlphaFoldDB" id="A0A9X1LXU9"/>
<comment type="similarity">
    <text evidence="2">Belongs to the bacterial solute-binding protein 5 family.</text>
</comment>
<evidence type="ECO:0000256" key="3">
    <source>
        <dbReference type="ARBA" id="ARBA00022448"/>
    </source>
</evidence>
<feature type="domain" description="Solute-binding protein family 5" evidence="6">
    <location>
        <begin position="94"/>
        <end position="438"/>
    </location>
</feature>
<feature type="signal peptide" evidence="5">
    <location>
        <begin position="1"/>
        <end position="42"/>
    </location>
</feature>
<dbReference type="InterPro" id="IPR000914">
    <property type="entry name" value="SBP_5_dom"/>
</dbReference>
<dbReference type="Proteomes" id="UP001139354">
    <property type="component" value="Unassembled WGS sequence"/>
</dbReference>
<dbReference type="GO" id="GO:0030313">
    <property type="term" value="C:cell envelope"/>
    <property type="evidence" value="ECO:0007669"/>
    <property type="project" value="UniProtKB-SubCell"/>
</dbReference>
<dbReference type="PANTHER" id="PTHR30290:SF10">
    <property type="entry name" value="PERIPLASMIC OLIGOPEPTIDE-BINDING PROTEIN-RELATED"/>
    <property type="match status" value="1"/>
</dbReference>
<sequence>MSSPSVDNAGRPRARTRRLVRTFALAAAVATLLSACASNAPAGQSAPDEEQVIRWAVTQPFANWDPIVTGSTASTRYLTPIYESLTSIDESGNLAPGLAESWEYNDTGDAVTFHLRPEQTFHDGTPVDAAAVAAFIERAKTQQNSALIGDYATIESVSVDDDLTLTVHLTQVDYQIPYLLSVRGALITSAEAAAADPDKLNVSEPIGAGPFKVVELVPESRIVLEKFEDYWDADNIHIDRIEIEFGIDGSTIVKSLQTGVYNFAIIEAKSVKEAEDADLDVWFGDQYAWFVNFLSINVNKEPFTDPAVVEAIKHAIDRDEIVDKVTLGYGKAVDQPFPPGYIAYDEQSEDVWDYDPEKASKILAEAGYEPGELAIPLSISVENPTAEIIQEQLGAIGIDVTIDIDPNWRVGYFGKETPLSLYGYFGRDSPVQALTANYDRDGVLNLSSPYVSDEFTSALRTIRETPLDSPDYERLLREATRAGVATSPTVHLYTVPAFYAKSTEVSDLPTIQGQLSWKGVTVGE</sequence>
<evidence type="ECO:0000313" key="8">
    <source>
        <dbReference type="Proteomes" id="UP001139354"/>
    </source>
</evidence>
<dbReference type="PANTHER" id="PTHR30290">
    <property type="entry name" value="PERIPLASMIC BINDING COMPONENT OF ABC TRANSPORTER"/>
    <property type="match status" value="1"/>
</dbReference>
<gene>
    <name evidence="7" type="ORF">KEC57_16180</name>
</gene>
<dbReference type="InterPro" id="IPR039424">
    <property type="entry name" value="SBP_5"/>
</dbReference>
<evidence type="ECO:0000259" key="6">
    <source>
        <dbReference type="Pfam" id="PF00496"/>
    </source>
</evidence>
<dbReference type="RefSeq" id="WP_229385727.1">
    <property type="nucleotide sequence ID" value="NZ_JAGTTN010000006.1"/>
</dbReference>
<proteinExistence type="inferred from homology"/>
<organism evidence="7 8">
    <name type="scientific">Microbacterium allomyrinae</name>
    <dbReference type="NCBI Taxonomy" id="2830666"/>
    <lineage>
        <taxon>Bacteria</taxon>
        <taxon>Bacillati</taxon>
        <taxon>Actinomycetota</taxon>
        <taxon>Actinomycetes</taxon>
        <taxon>Micrococcales</taxon>
        <taxon>Microbacteriaceae</taxon>
        <taxon>Microbacterium</taxon>
    </lineage>
</organism>
<dbReference type="EMBL" id="JAGTTN010000006">
    <property type="protein sequence ID" value="MCC2033723.1"/>
    <property type="molecule type" value="Genomic_DNA"/>
</dbReference>
<keyword evidence="4 5" id="KW-0732">Signal</keyword>
<evidence type="ECO:0000313" key="7">
    <source>
        <dbReference type="EMBL" id="MCC2033723.1"/>
    </source>
</evidence>